<proteinExistence type="predicted"/>
<reference evidence="1" key="1">
    <citation type="submission" date="2023-11" db="EMBL/GenBank/DDBJ databases">
        <authorList>
            <person name="Poullet M."/>
        </authorList>
    </citation>
    <scope>NUCLEOTIDE SEQUENCE</scope>
    <source>
        <strain evidence="1">E1834</strain>
    </source>
</reference>
<accession>A0ACB0ZLL7</accession>
<organism evidence="1 2">
    <name type="scientific">Meloidogyne enterolobii</name>
    <name type="common">Root-knot nematode worm</name>
    <name type="synonym">Meloidogyne mayaguensis</name>
    <dbReference type="NCBI Taxonomy" id="390850"/>
    <lineage>
        <taxon>Eukaryota</taxon>
        <taxon>Metazoa</taxon>
        <taxon>Ecdysozoa</taxon>
        <taxon>Nematoda</taxon>
        <taxon>Chromadorea</taxon>
        <taxon>Rhabditida</taxon>
        <taxon>Tylenchina</taxon>
        <taxon>Tylenchomorpha</taxon>
        <taxon>Tylenchoidea</taxon>
        <taxon>Meloidogynidae</taxon>
        <taxon>Meloidogyninae</taxon>
        <taxon>Meloidogyne</taxon>
    </lineage>
</organism>
<dbReference type="Proteomes" id="UP001497535">
    <property type="component" value="Unassembled WGS sequence"/>
</dbReference>
<evidence type="ECO:0000313" key="2">
    <source>
        <dbReference type="Proteomes" id="UP001497535"/>
    </source>
</evidence>
<gene>
    <name evidence="1" type="ORF">MENTE1834_LOCUS27013</name>
</gene>
<comment type="caution">
    <text evidence="1">The sequence shown here is derived from an EMBL/GenBank/DDBJ whole genome shotgun (WGS) entry which is preliminary data.</text>
</comment>
<name>A0ACB0ZLL7_MELEN</name>
<sequence length="64" mass="7506">MEEMLSSTLAFLRILLLLRFRFHFFFSSTFFHIPIIKVKQDPSLPQHVGGTHTSESNLRISRKT</sequence>
<protein>
    <submittedName>
        <fullName evidence="1">Uncharacterized protein</fullName>
    </submittedName>
</protein>
<dbReference type="EMBL" id="CAVMJV010000039">
    <property type="protein sequence ID" value="CAK5079871.1"/>
    <property type="molecule type" value="Genomic_DNA"/>
</dbReference>
<evidence type="ECO:0000313" key="1">
    <source>
        <dbReference type="EMBL" id="CAK5079871.1"/>
    </source>
</evidence>
<keyword evidence="2" id="KW-1185">Reference proteome</keyword>